<organism evidence="3">
    <name type="scientific">viral metagenome</name>
    <dbReference type="NCBI Taxonomy" id="1070528"/>
    <lineage>
        <taxon>unclassified sequences</taxon>
        <taxon>metagenomes</taxon>
        <taxon>organismal metagenomes</taxon>
    </lineage>
</organism>
<dbReference type="Pfam" id="PF08719">
    <property type="entry name" value="NADAR"/>
    <property type="match status" value="1"/>
</dbReference>
<feature type="region of interest" description="Disordered" evidence="1">
    <location>
        <begin position="358"/>
        <end position="432"/>
    </location>
</feature>
<dbReference type="SUPFAM" id="SSF143990">
    <property type="entry name" value="YbiA-like"/>
    <property type="match status" value="1"/>
</dbReference>
<sequence>MSAEELKQFYKAKAKKPDLYGYDDSGNLIEINKEGAIIKTIPLPNYRRPTDEEYDEMGKKRMAAIEVANKEYEDARRELRELSANPESIDSDILRVNRKVIEADVKLQAIRFPLKTIEIDDLIPINKIDFDQPNEKRKFPYPFFFLEERPFTLQEQYVRVGKAPEKPLISVAEAKAAEANANAITVILFAEPNTNDYGFLSLKWTVEIEFNGTMYNSAYQAIAAEIAKSFNDKDNLQKIMIAESPDDVNYKLENVPGDAEINETKWNDLTKQLLYDVNIAKYNQYPELAARLLETKNATLGAYIPDDNLIGIGLSIDNIQAKNPVNWTGQNLLGKALMDIRQKIRSEQEAAAAMAVAVAQPAPRRKKQSVTASAATVLSESVTGTEASSEDATMPSGPVPRPPRRRPKPAPTTTAPATTAPATTNPVTTAPVTTNPVATALANVSAVEDMAVAKDIAEGLFI</sequence>
<dbReference type="InterPro" id="IPR037238">
    <property type="entry name" value="YbiA-like_sf"/>
</dbReference>
<evidence type="ECO:0000313" key="3">
    <source>
        <dbReference type="EMBL" id="QHT20288.1"/>
    </source>
</evidence>
<dbReference type="AlphaFoldDB" id="A0A6C0DUX6"/>
<dbReference type="Gene3D" id="1.10.357.40">
    <property type="entry name" value="YbiA-like"/>
    <property type="match status" value="1"/>
</dbReference>
<dbReference type="EMBL" id="MN739677">
    <property type="protein sequence ID" value="QHT20288.1"/>
    <property type="molecule type" value="Genomic_DNA"/>
</dbReference>
<dbReference type="InterPro" id="IPR012816">
    <property type="entry name" value="NADAR"/>
</dbReference>
<feature type="domain" description="NADAR" evidence="2">
    <location>
        <begin position="189"/>
        <end position="345"/>
    </location>
</feature>
<proteinExistence type="predicted"/>
<feature type="compositionally biased region" description="Polar residues" evidence="1">
    <location>
        <begin position="369"/>
        <end position="391"/>
    </location>
</feature>
<reference evidence="3" key="1">
    <citation type="journal article" date="2020" name="Nature">
        <title>Giant virus diversity and host interactions through global metagenomics.</title>
        <authorList>
            <person name="Schulz F."/>
            <person name="Roux S."/>
            <person name="Paez-Espino D."/>
            <person name="Jungbluth S."/>
            <person name="Walsh D.A."/>
            <person name="Denef V.J."/>
            <person name="McMahon K.D."/>
            <person name="Konstantinidis K.T."/>
            <person name="Eloe-Fadrosh E.A."/>
            <person name="Kyrpides N.C."/>
            <person name="Woyke T."/>
        </authorList>
    </citation>
    <scope>NUCLEOTIDE SEQUENCE</scope>
    <source>
        <strain evidence="3">GVMAG-M-3300023174-60</strain>
    </source>
</reference>
<dbReference type="CDD" id="cd15457">
    <property type="entry name" value="NADAR"/>
    <property type="match status" value="1"/>
</dbReference>
<accession>A0A6C0DUX6</accession>
<evidence type="ECO:0000259" key="2">
    <source>
        <dbReference type="Pfam" id="PF08719"/>
    </source>
</evidence>
<feature type="compositionally biased region" description="Low complexity" evidence="1">
    <location>
        <begin position="411"/>
        <end position="432"/>
    </location>
</feature>
<name>A0A6C0DUX6_9ZZZZ</name>
<evidence type="ECO:0000256" key="1">
    <source>
        <dbReference type="SAM" id="MobiDB-lite"/>
    </source>
</evidence>
<protein>
    <recommendedName>
        <fullName evidence="2">NADAR domain-containing protein</fullName>
    </recommendedName>
</protein>